<organism evidence="7 8">
    <name type="scientific">Ceratopteris richardii</name>
    <name type="common">Triangle waterfern</name>
    <dbReference type="NCBI Taxonomy" id="49495"/>
    <lineage>
        <taxon>Eukaryota</taxon>
        <taxon>Viridiplantae</taxon>
        <taxon>Streptophyta</taxon>
        <taxon>Embryophyta</taxon>
        <taxon>Tracheophyta</taxon>
        <taxon>Polypodiopsida</taxon>
        <taxon>Polypodiidae</taxon>
        <taxon>Polypodiales</taxon>
        <taxon>Pteridineae</taxon>
        <taxon>Pteridaceae</taxon>
        <taxon>Parkerioideae</taxon>
        <taxon>Ceratopteris</taxon>
    </lineage>
</organism>
<dbReference type="Gene3D" id="3.30.2170.10">
    <property type="entry name" value="archaeoglobus fulgidus dsm 4304 superfamily"/>
    <property type="match status" value="1"/>
</dbReference>
<dbReference type="OMA" id="NACAHTL"/>
<dbReference type="Pfam" id="PF04493">
    <property type="entry name" value="Endonuclease_5"/>
    <property type="match status" value="1"/>
</dbReference>
<evidence type="ECO:0000256" key="4">
    <source>
        <dbReference type="ARBA" id="ARBA00022759"/>
    </source>
</evidence>
<feature type="compositionally biased region" description="Basic and acidic residues" evidence="6">
    <location>
        <begin position="22"/>
        <end position="43"/>
    </location>
</feature>
<comment type="subcellular location">
    <subcellularLocation>
        <location evidence="1">Cytoplasm</location>
    </subcellularLocation>
</comment>
<dbReference type="EMBL" id="CM035414">
    <property type="protein sequence ID" value="KAH7428541.1"/>
    <property type="molecule type" value="Genomic_DNA"/>
</dbReference>
<dbReference type="GO" id="GO:0006281">
    <property type="term" value="P:DNA repair"/>
    <property type="evidence" value="ECO:0007669"/>
    <property type="project" value="InterPro"/>
</dbReference>
<dbReference type="GO" id="GO:0005730">
    <property type="term" value="C:nucleolus"/>
    <property type="evidence" value="ECO:0007669"/>
    <property type="project" value="TreeGrafter"/>
</dbReference>
<proteinExistence type="inferred from homology"/>
<evidence type="ECO:0000256" key="6">
    <source>
        <dbReference type="SAM" id="MobiDB-lite"/>
    </source>
</evidence>
<protein>
    <recommendedName>
        <fullName evidence="9">Endonuclease V</fullName>
    </recommendedName>
</protein>
<reference evidence="7" key="1">
    <citation type="submission" date="2021-08" db="EMBL/GenBank/DDBJ databases">
        <title>WGS assembly of Ceratopteris richardii.</title>
        <authorList>
            <person name="Marchant D.B."/>
            <person name="Chen G."/>
            <person name="Jenkins J."/>
            <person name="Shu S."/>
            <person name="Leebens-Mack J."/>
            <person name="Grimwood J."/>
            <person name="Schmutz J."/>
            <person name="Soltis P."/>
            <person name="Soltis D."/>
            <person name="Chen Z.-H."/>
        </authorList>
    </citation>
    <scope>NUCLEOTIDE SEQUENCE</scope>
    <source>
        <strain evidence="7">Whitten #5841</strain>
        <tissue evidence="7">Leaf</tissue>
    </source>
</reference>
<evidence type="ECO:0008006" key="9">
    <source>
        <dbReference type="Google" id="ProtNLM"/>
    </source>
</evidence>
<dbReference type="Proteomes" id="UP000825935">
    <property type="component" value="Chromosome 9"/>
</dbReference>
<comment type="caution">
    <text evidence="7">The sequence shown here is derived from an EMBL/GenBank/DDBJ whole genome shotgun (WGS) entry which is preliminary data.</text>
</comment>
<dbReference type="InterPro" id="IPR007581">
    <property type="entry name" value="Endonuclease-V"/>
</dbReference>
<keyword evidence="5" id="KW-0378">Hydrolase</keyword>
<accession>A0A8T2TXR1</accession>
<gene>
    <name evidence="7" type="ORF">KP509_09G006200</name>
</gene>
<keyword evidence="8" id="KW-1185">Reference proteome</keyword>
<keyword evidence="4" id="KW-0255">Endonuclease</keyword>
<dbReference type="GO" id="GO:0003727">
    <property type="term" value="F:single-stranded RNA binding"/>
    <property type="evidence" value="ECO:0007669"/>
    <property type="project" value="TreeGrafter"/>
</dbReference>
<sequence length="286" mass="31958">MQRGDGNDDDGEQTRSMQTGGRNDDHGEPTRRWQTGDRNDDHGEQLRIWTQQQDRLKSQLLFYDDFSWKVSPALSISLPIEPLCLVGGVDLSFSKHNPSVACGALVVVNIKSMEVIYEDFKIVHLHMPYIPGFLAFRESPVLLMLLERLANEHPDRYPQVLLVDGNGILHPRGFGLASHIGVMANIPTIGVAKNLYCVDGLCRERIHMASGITDETPLVGNSGKILGMALRSHRDSIKPMFVSIGHRISLDTAVDVVRECCKYRIPEPVRQADIRSRGQIRAHFGA</sequence>
<evidence type="ECO:0000313" key="7">
    <source>
        <dbReference type="EMBL" id="KAH7428541.1"/>
    </source>
</evidence>
<evidence type="ECO:0000256" key="2">
    <source>
        <dbReference type="ARBA" id="ARBA00022490"/>
    </source>
</evidence>
<evidence type="ECO:0000256" key="5">
    <source>
        <dbReference type="ARBA" id="ARBA00022801"/>
    </source>
</evidence>
<dbReference type="GO" id="GO:0005737">
    <property type="term" value="C:cytoplasm"/>
    <property type="evidence" value="ECO:0007669"/>
    <property type="project" value="UniProtKB-SubCell"/>
</dbReference>
<evidence type="ECO:0000256" key="3">
    <source>
        <dbReference type="ARBA" id="ARBA00022722"/>
    </source>
</evidence>
<keyword evidence="2" id="KW-0963">Cytoplasm</keyword>
<name>A0A8T2TXR1_CERRI</name>
<keyword evidence="3" id="KW-0540">Nuclease</keyword>
<evidence type="ECO:0000256" key="1">
    <source>
        <dbReference type="ARBA" id="ARBA00004496"/>
    </source>
</evidence>
<dbReference type="PANTHER" id="PTHR28511">
    <property type="entry name" value="ENDONUCLEASE V"/>
    <property type="match status" value="1"/>
</dbReference>
<dbReference type="AlphaFoldDB" id="A0A8T2TXR1"/>
<dbReference type="PANTHER" id="PTHR28511:SF1">
    <property type="entry name" value="ENDONUCLEASE V"/>
    <property type="match status" value="1"/>
</dbReference>
<dbReference type="OrthoDB" id="20018at2759"/>
<dbReference type="HAMAP" id="MF_00801">
    <property type="entry name" value="Endonuclease_5"/>
    <property type="match status" value="1"/>
</dbReference>
<dbReference type="GO" id="GO:0016891">
    <property type="term" value="F:RNA endonuclease activity producing 5'-phosphomonoesters, hydrolytic mechanism"/>
    <property type="evidence" value="ECO:0007669"/>
    <property type="project" value="TreeGrafter"/>
</dbReference>
<dbReference type="CDD" id="cd06559">
    <property type="entry name" value="Endonuclease_V"/>
    <property type="match status" value="1"/>
</dbReference>
<feature type="region of interest" description="Disordered" evidence="6">
    <location>
        <begin position="1"/>
        <end position="43"/>
    </location>
</feature>
<evidence type="ECO:0000313" key="8">
    <source>
        <dbReference type="Proteomes" id="UP000825935"/>
    </source>
</evidence>